<accession>A0A9D4S2Q5</accession>
<gene>
    <name evidence="1" type="ORF">DPMN_011705</name>
</gene>
<dbReference type="AlphaFoldDB" id="A0A9D4S2Q5"/>
<sequence>MLHTSAVKKQHCEVINSNIAKVRRASDALKENGVKGRNWADGELSLQPVIPLVSLLTPQELRLSRSGVQIHV</sequence>
<reference evidence="1" key="2">
    <citation type="submission" date="2020-11" db="EMBL/GenBank/DDBJ databases">
        <authorList>
            <person name="McCartney M.A."/>
            <person name="Auch B."/>
            <person name="Kono T."/>
            <person name="Mallez S."/>
            <person name="Becker A."/>
            <person name="Gohl D.M."/>
            <person name="Silverstein K.A.T."/>
            <person name="Koren S."/>
            <person name="Bechman K.B."/>
            <person name="Herman A."/>
            <person name="Abrahante J.E."/>
            <person name="Garbe J."/>
        </authorList>
    </citation>
    <scope>NUCLEOTIDE SEQUENCE</scope>
    <source>
        <strain evidence="1">Duluth1</strain>
        <tissue evidence="1">Whole animal</tissue>
    </source>
</reference>
<dbReference type="Proteomes" id="UP000828390">
    <property type="component" value="Unassembled WGS sequence"/>
</dbReference>
<comment type="caution">
    <text evidence="1">The sequence shown here is derived from an EMBL/GenBank/DDBJ whole genome shotgun (WGS) entry which is preliminary data.</text>
</comment>
<name>A0A9D4S2Q5_DREPO</name>
<proteinExistence type="predicted"/>
<organism evidence="1 2">
    <name type="scientific">Dreissena polymorpha</name>
    <name type="common">Zebra mussel</name>
    <name type="synonym">Mytilus polymorpha</name>
    <dbReference type="NCBI Taxonomy" id="45954"/>
    <lineage>
        <taxon>Eukaryota</taxon>
        <taxon>Metazoa</taxon>
        <taxon>Spiralia</taxon>
        <taxon>Lophotrochozoa</taxon>
        <taxon>Mollusca</taxon>
        <taxon>Bivalvia</taxon>
        <taxon>Autobranchia</taxon>
        <taxon>Heteroconchia</taxon>
        <taxon>Euheterodonta</taxon>
        <taxon>Imparidentia</taxon>
        <taxon>Neoheterodontei</taxon>
        <taxon>Myida</taxon>
        <taxon>Dreissenoidea</taxon>
        <taxon>Dreissenidae</taxon>
        <taxon>Dreissena</taxon>
    </lineage>
</organism>
<dbReference type="EMBL" id="JAIWYP010000001">
    <property type="protein sequence ID" value="KAH3887687.1"/>
    <property type="molecule type" value="Genomic_DNA"/>
</dbReference>
<protein>
    <submittedName>
        <fullName evidence="1">Uncharacterized protein</fullName>
    </submittedName>
</protein>
<keyword evidence="2" id="KW-1185">Reference proteome</keyword>
<reference evidence="1" key="1">
    <citation type="journal article" date="2019" name="bioRxiv">
        <title>The Genome of the Zebra Mussel, Dreissena polymorpha: A Resource for Invasive Species Research.</title>
        <authorList>
            <person name="McCartney M.A."/>
            <person name="Auch B."/>
            <person name="Kono T."/>
            <person name="Mallez S."/>
            <person name="Zhang Y."/>
            <person name="Obille A."/>
            <person name="Becker A."/>
            <person name="Abrahante J.E."/>
            <person name="Garbe J."/>
            <person name="Badalamenti J.P."/>
            <person name="Herman A."/>
            <person name="Mangelson H."/>
            <person name="Liachko I."/>
            <person name="Sullivan S."/>
            <person name="Sone E.D."/>
            <person name="Koren S."/>
            <person name="Silverstein K.A.T."/>
            <person name="Beckman K.B."/>
            <person name="Gohl D.M."/>
        </authorList>
    </citation>
    <scope>NUCLEOTIDE SEQUENCE</scope>
    <source>
        <strain evidence="1">Duluth1</strain>
        <tissue evidence="1">Whole animal</tissue>
    </source>
</reference>
<evidence type="ECO:0000313" key="2">
    <source>
        <dbReference type="Proteomes" id="UP000828390"/>
    </source>
</evidence>
<evidence type="ECO:0000313" key="1">
    <source>
        <dbReference type="EMBL" id="KAH3887687.1"/>
    </source>
</evidence>